<dbReference type="Pfam" id="PF25137">
    <property type="entry name" value="ADH_Fe_C"/>
    <property type="match status" value="1"/>
</dbReference>
<keyword evidence="3" id="KW-0520">NAD</keyword>
<dbReference type="SUPFAM" id="SSF56796">
    <property type="entry name" value="Dehydroquinate synthase-like"/>
    <property type="match status" value="1"/>
</dbReference>
<reference evidence="6 7" key="1">
    <citation type="submission" date="2020-06" db="EMBL/GenBank/DDBJ databases">
        <title>Methanofollis fontis sp. nov., a methanogen isolated from marine sediments near a cold seep at Four-Way Closure Ridge offshore southwestern Taiwan.</title>
        <authorList>
            <person name="Chen S.-C."/>
            <person name="Teng N.-H."/>
            <person name="Lin Y.-S."/>
            <person name="Lai M.-C."/>
            <person name="Chen H.-H."/>
            <person name="Wang C.-C."/>
        </authorList>
    </citation>
    <scope>NUCLEOTIDE SEQUENCE [LARGE SCALE GENOMIC DNA]</scope>
    <source>
        <strain evidence="6 7">DSM 2702</strain>
    </source>
</reference>
<evidence type="ECO:0000259" key="4">
    <source>
        <dbReference type="Pfam" id="PF00465"/>
    </source>
</evidence>
<dbReference type="OrthoDB" id="57329at2157"/>
<comment type="caution">
    <text evidence="6">The sequence shown here is derived from an EMBL/GenBank/DDBJ whole genome shotgun (WGS) entry which is preliminary data.</text>
</comment>
<evidence type="ECO:0000313" key="6">
    <source>
        <dbReference type="EMBL" id="NVO66709.1"/>
    </source>
</evidence>
<evidence type="ECO:0000313" key="7">
    <source>
        <dbReference type="Proteomes" id="UP000570823"/>
    </source>
</evidence>
<evidence type="ECO:0000259" key="5">
    <source>
        <dbReference type="Pfam" id="PF25137"/>
    </source>
</evidence>
<dbReference type="CDD" id="cd17814">
    <property type="entry name" value="Fe-ADH-like"/>
    <property type="match status" value="1"/>
</dbReference>
<dbReference type="Proteomes" id="UP000570823">
    <property type="component" value="Unassembled WGS sequence"/>
</dbReference>
<dbReference type="AlphaFoldDB" id="A0A7K4HNB2"/>
<dbReference type="InterPro" id="IPR001670">
    <property type="entry name" value="ADH_Fe/GldA"/>
</dbReference>
<dbReference type="Pfam" id="PF00465">
    <property type="entry name" value="Fe-ADH"/>
    <property type="match status" value="1"/>
</dbReference>
<name>A0A7K4HNB2_9EURY</name>
<organism evidence="6 7">
    <name type="scientific">Methanofollis tationis</name>
    <dbReference type="NCBI Taxonomy" id="81417"/>
    <lineage>
        <taxon>Archaea</taxon>
        <taxon>Methanobacteriati</taxon>
        <taxon>Methanobacteriota</taxon>
        <taxon>Stenosarchaea group</taxon>
        <taxon>Methanomicrobia</taxon>
        <taxon>Methanomicrobiales</taxon>
        <taxon>Methanomicrobiaceae</taxon>
        <taxon>Methanofollis</taxon>
    </lineage>
</organism>
<dbReference type="RefSeq" id="WP_176788379.1">
    <property type="nucleotide sequence ID" value="NZ_JABXWR010000001.1"/>
</dbReference>
<dbReference type="PANTHER" id="PTHR11496">
    <property type="entry name" value="ALCOHOL DEHYDROGENASE"/>
    <property type="match status" value="1"/>
</dbReference>
<dbReference type="PROSITE" id="PS00060">
    <property type="entry name" value="ADH_IRON_2"/>
    <property type="match status" value="1"/>
</dbReference>
<dbReference type="FunFam" id="3.40.50.1970:FF:000003">
    <property type="entry name" value="Alcohol dehydrogenase, iron-containing"/>
    <property type="match status" value="1"/>
</dbReference>
<evidence type="ECO:0000256" key="1">
    <source>
        <dbReference type="ARBA" id="ARBA00007358"/>
    </source>
</evidence>
<keyword evidence="2" id="KW-0560">Oxidoreductase</keyword>
<dbReference type="InterPro" id="IPR018211">
    <property type="entry name" value="ADH_Fe_CS"/>
</dbReference>
<dbReference type="GO" id="GO:0004022">
    <property type="term" value="F:alcohol dehydrogenase (NAD+) activity"/>
    <property type="evidence" value="ECO:0007669"/>
    <property type="project" value="TreeGrafter"/>
</dbReference>
<dbReference type="InterPro" id="IPR056798">
    <property type="entry name" value="ADH_Fe_C"/>
</dbReference>
<protein>
    <submittedName>
        <fullName evidence="6">Iron-containing alcohol dehydrogenase</fullName>
    </submittedName>
</protein>
<sequence>MLGESDHSLRKFVAPEFVFGTGASRLAGRYARNFGVHRVLLVSDPGVASFPWFEDICRSLDDAGIAWAPFSGVSENPRSAEVMRGAEIYEAEECGGIVAVGGGSPMDCAKGIGIVSSNNQNILSFEGVDEVRMPGPPLICIPTTAGSAADVSQFAIINDEMQKRKIAIISKALVPDISLLDPLPLVTLPPEVTVNCGMDVFSHAIEAYVSNASSPVTDLHARKAIDLIVRSLPVAVERPDDIDARFGTMMASLHAGLAFSNASLGAVHALAHALGGYLDLSHGLANALLLESVVAFNYAAAPDRYDEIGRIMQAPADGGKEALVSRIRAFRSSLGIAGTIADAGCERSDIPSLAARAIADPCLATNPKDITLEDIGRIYEAAF</sequence>
<dbReference type="NCBIfam" id="NF041833">
    <property type="entry name" value="Fe_ADH_ErcA"/>
    <property type="match status" value="1"/>
</dbReference>
<feature type="domain" description="Alcohol dehydrogenase iron-type/glycerol dehydrogenase GldA" evidence="4">
    <location>
        <begin position="16"/>
        <end position="182"/>
    </location>
</feature>
<dbReference type="FunFam" id="1.20.1090.10:FF:000001">
    <property type="entry name" value="Aldehyde-alcohol dehydrogenase"/>
    <property type="match status" value="1"/>
</dbReference>
<dbReference type="Gene3D" id="3.40.50.1970">
    <property type="match status" value="1"/>
</dbReference>
<dbReference type="PANTHER" id="PTHR11496:SF102">
    <property type="entry name" value="ALCOHOL DEHYDROGENASE 4"/>
    <property type="match status" value="1"/>
</dbReference>
<proteinExistence type="inferred from homology"/>
<gene>
    <name evidence="6" type="ORF">HWN36_05150</name>
</gene>
<feature type="domain" description="Fe-containing alcohol dehydrogenase-like C-terminal" evidence="5">
    <location>
        <begin position="193"/>
        <end position="383"/>
    </location>
</feature>
<dbReference type="Gene3D" id="1.20.1090.10">
    <property type="entry name" value="Dehydroquinate synthase-like - alpha domain"/>
    <property type="match status" value="1"/>
</dbReference>
<keyword evidence="7" id="KW-1185">Reference proteome</keyword>
<comment type="similarity">
    <text evidence="1">Belongs to the iron-containing alcohol dehydrogenase family.</text>
</comment>
<accession>A0A7K4HNB2</accession>
<evidence type="ECO:0000256" key="3">
    <source>
        <dbReference type="ARBA" id="ARBA00023027"/>
    </source>
</evidence>
<dbReference type="EMBL" id="JABXWR010000001">
    <property type="protein sequence ID" value="NVO66709.1"/>
    <property type="molecule type" value="Genomic_DNA"/>
</dbReference>
<evidence type="ECO:0000256" key="2">
    <source>
        <dbReference type="ARBA" id="ARBA00023002"/>
    </source>
</evidence>
<dbReference type="InterPro" id="IPR039697">
    <property type="entry name" value="Alcohol_dehydrogenase_Fe"/>
</dbReference>
<dbReference type="GO" id="GO:0046872">
    <property type="term" value="F:metal ion binding"/>
    <property type="evidence" value="ECO:0007669"/>
    <property type="project" value="InterPro"/>
</dbReference>